<feature type="compositionally biased region" description="Low complexity" evidence="2">
    <location>
        <begin position="793"/>
        <end position="806"/>
    </location>
</feature>
<feature type="region of interest" description="Disordered" evidence="2">
    <location>
        <begin position="972"/>
        <end position="1057"/>
    </location>
</feature>
<gene>
    <name evidence="4" type="primary">LOC117570787</name>
</gene>
<keyword evidence="1" id="KW-0175">Coiled coil</keyword>
<feature type="region of interest" description="Disordered" evidence="2">
    <location>
        <begin position="1659"/>
        <end position="1687"/>
    </location>
</feature>
<feature type="region of interest" description="Disordered" evidence="2">
    <location>
        <begin position="1878"/>
        <end position="1905"/>
    </location>
</feature>
<feature type="compositionally biased region" description="Basic and acidic residues" evidence="2">
    <location>
        <begin position="1894"/>
        <end position="1905"/>
    </location>
</feature>
<organism evidence="3 4">
    <name type="scientific">Drosophila albomicans</name>
    <name type="common">Fruit fly</name>
    <dbReference type="NCBI Taxonomy" id="7291"/>
    <lineage>
        <taxon>Eukaryota</taxon>
        <taxon>Metazoa</taxon>
        <taxon>Ecdysozoa</taxon>
        <taxon>Arthropoda</taxon>
        <taxon>Hexapoda</taxon>
        <taxon>Insecta</taxon>
        <taxon>Pterygota</taxon>
        <taxon>Neoptera</taxon>
        <taxon>Endopterygota</taxon>
        <taxon>Diptera</taxon>
        <taxon>Brachycera</taxon>
        <taxon>Muscomorpha</taxon>
        <taxon>Ephydroidea</taxon>
        <taxon>Drosophilidae</taxon>
        <taxon>Drosophila</taxon>
    </lineage>
</organism>
<evidence type="ECO:0000256" key="2">
    <source>
        <dbReference type="SAM" id="MobiDB-lite"/>
    </source>
</evidence>
<feature type="compositionally biased region" description="Low complexity" evidence="2">
    <location>
        <begin position="137"/>
        <end position="146"/>
    </location>
</feature>
<feature type="compositionally biased region" description="Basic and acidic residues" evidence="2">
    <location>
        <begin position="1878"/>
        <end position="1887"/>
    </location>
</feature>
<accession>A0A6P8XAZ3</accession>
<feature type="compositionally biased region" description="Acidic residues" evidence="2">
    <location>
        <begin position="478"/>
        <end position="488"/>
    </location>
</feature>
<feature type="compositionally biased region" description="Basic and acidic residues" evidence="2">
    <location>
        <begin position="732"/>
        <end position="746"/>
    </location>
</feature>
<feature type="region of interest" description="Disordered" evidence="2">
    <location>
        <begin position="792"/>
        <end position="820"/>
    </location>
</feature>
<feature type="region of interest" description="Disordered" evidence="2">
    <location>
        <begin position="632"/>
        <end position="770"/>
    </location>
</feature>
<feature type="region of interest" description="Disordered" evidence="2">
    <location>
        <begin position="1938"/>
        <end position="2065"/>
    </location>
</feature>
<feature type="compositionally biased region" description="Basic and acidic residues" evidence="2">
    <location>
        <begin position="148"/>
        <end position="281"/>
    </location>
</feature>
<protein>
    <submittedName>
        <fullName evidence="4">Trichohyalin isoform X1</fullName>
    </submittedName>
</protein>
<evidence type="ECO:0000313" key="4">
    <source>
        <dbReference type="RefSeq" id="XP_034108520.1"/>
    </source>
</evidence>
<feature type="compositionally biased region" description="Low complexity" evidence="2">
    <location>
        <begin position="694"/>
        <end position="709"/>
    </location>
</feature>
<dbReference type="InterPro" id="IPR052109">
    <property type="entry name" value="SRRM_Domain-Containing"/>
</dbReference>
<evidence type="ECO:0000256" key="1">
    <source>
        <dbReference type="SAM" id="Coils"/>
    </source>
</evidence>
<dbReference type="RefSeq" id="XP_034108520.1">
    <property type="nucleotide sequence ID" value="XM_034252629.2"/>
</dbReference>
<proteinExistence type="predicted"/>
<feature type="compositionally biased region" description="Basic residues" evidence="2">
    <location>
        <begin position="1096"/>
        <end position="1105"/>
    </location>
</feature>
<feature type="compositionally biased region" description="Basic residues" evidence="2">
    <location>
        <begin position="1989"/>
        <end position="2001"/>
    </location>
</feature>
<feature type="compositionally biased region" description="Low complexity" evidence="2">
    <location>
        <begin position="747"/>
        <end position="768"/>
    </location>
</feature>
<feature type="region of interest" description="Disordered" evidence="2">
    <location>
        <begin position="1096"/>
        <end position="1116"/>
    </location>
</feature>
<dbReference type="GeneID" id="117570787"/>
<dbReference type="OrthoDB" id="7740580at2759"/>
<feature type="compositionally biased region" description="Basic and acidic residues" evidence="2">
    <location>
        <begin position="467"/>
        <end position="477"/>
    </location>
</feature>
<feature type="region of interest" description="Disordered" evidence="2">
    <location>
        <begin position="1169"/>
        <end position="1194"/>
    </location>
</feature>
<feature type="region of interest" description="Disordered" evidence="2">
    <location>
        <begin position="134"/>
        <end position="281"/>
    </location>
</feature>
<evidence type="ECO:0000313" key="3">
    <source>
        <dbReference type="Proteomes" id="UP000515160"/>
    </source>
</evidence>
<feature type="compositionally biased region" description="Low complexity" evidence="2">
    <location>
        <begin position="451"/>
        <end position="466"/>
    </location>
</feature>
<feature type="compositionally biased region" description="Basic and acidic residues" evidence="2">
    <location>
        <begin position="1006"/>
        <end position="1021"/>
    </location>
</feature>
<keyword evidence="3" id="KW-1185">Reference proteome</keyword>
<feature type="compositionally biased region" description="Basic and acidic residues" evidence="2">
    <location>
        <begin position="2018"/>
        <end position="2030"/>
    </location>
</feature>
<feature type="region of interest" description="Disordered" evidence="2">
    <location>
        <begin position="421"/>
        <end position="600"/>
    </location>
</feature>
<dbReference type="PANTHER" id="PTHR34755">
    <property type="entry name" value="SERINE/ARGININE REPETITIVE MATRIX PROTEIN 3-RELATED"/>
    <property type="match status" value="1"/>
</dbReference>
<sequence>MAADEALTGVGELLFSLLIGYLGALEFAFVAQHLYHWTCRHPNTQQGVDAAADAEELPRLRDRLDKELAEAAAREAAAGSNVMQDGVAYSNGFRVESPEDKRKALAAELERQRHIEEETRKQLAEAEAKLAEERQRQQLAAEAAEAAESERKLLEAEKQRAAEQREREENERNAREREEQERQENERKLLEAERQREENERRIQAEEEEKRQREIEESARQRREAEEQREREENERKLRAAEEQRLEEERQRELQEAEALRKKELQEAEEQQRKLQEEAQAEVERQLLQLDDEDEQARRDAEIVERLLAAERERKLSATESELEEEAIALEQSRRIAASKTDLERKQKSIEENARLFMEAEEEMVMLHQRMLQAAQEEEQSLYAGAVPVVEEPCIKKLVPPRFEEPEQECEEPLVVQRVKTQLGQGSGGEEPYMVKSKTLTFPGVSDEGSSVEPISSQQSSFSTQPSEERSHQQTEEERQEPEGEDNVPDVQYTEDYLRSLDGIKSRPLIREDGSGRRRAFKKRRSSGSSNSSRDSRASRDEELKMFTSLEEEELRHGDKADYNPIKYTTEPTLRVKSHHRRHKCSPAKDVKPPADVTSSLEMLGEESTNPWGEVMPEHYKDTEFWKREKALSIDEEELDLEKRASGEEVLDLPKNKPNASSFEEATDEQNELAANTLRQQHSKEQLDKESTESSKATDPSSSSSDIKSNLQTSSATEEQPRRSSPGLRRSPRIDEMDHYEERWRQSEQQATQPSSQPQTPSISVQQPDTAPWRDQYGLLMEGISDFYDFTASVNPSRSRSTSRNPSPQPKNVANRMDIDDQHTLEVYDDTADGPVAGELNCELVLQMLETSINGTEMKVEQIKLQNVADDVQNGCQHMVTMVYEDERSSQPRTVAELEQSIQQKDQVADGTAMDLEEQVSEPQAEQQVEHQLSVVIPQPVIEINALVDEQMENSEPVPTREEMRLFVETMRAQRNSRSRSRSISPLPTSDNIARSLETRRQKRIRQNDELFEKLQQEDLQRSNSTSPIPPEELPKAKSPSPSTSPLTVEPATPLAPFPVVPTISIEVMEDPDVEKEPEDTPESMARLFEQLRLNRCRSHSRSRSRSPLPSAANLEHSLQKRREKLIAQNDTFFAQLDERAKTPEPERRLVVEHRYEYVESTELEVKVEGRDMRSLSPSRSRSMSPTSEEDKSQQFHLMLNLEGSEARTLRQHSQELERLLNLETAEERQELEELLVMEDAEHSQELELLLKSNTKQREVDLEALQKFNTANEEMELRLMSPPKSEQSSDYERSFSEAARDLKDELQVSGFKRSTYVGESLDMGSEFEQLREEAAHFRRSRSPSPSMDLDVAREQAAAQRELQAAILNSLITASGQDAEKRLGAKPKTSEFERTFSEEVKDTQRMKEEALASGFQRSTYVGESIDMGITSQLDDLRHRTAEFNRSRSQSRSPVRDEMDAHALKNIEAEAAKRELQDQLLDQLVASSGNFQDFSRHLNADFLESERRASDSALIQLDPFAYLDPEEYHHFRRYSLAQEQPVEEYPSDECVYISQIEVRSLTGKRTWLKEDFYTQDLADLEVSLTEEKEKRSEYLTEGSWARAVLAAEAEAAEFDETSAIYNYDIIGDYPVMDELSTNDSDDERQTVVEIDDDDEYEFELDEGISDNNERTQPTDESHHDTSECEEAERNADRYANRGADDWEEVENVEDLPDYNIDDGAVGGAFSDPDFYIEQIYNDAVKNRKQSGILREYETMIQEQLTAENADQSEFEKDKSSSDSERYALWAKTRELDRSEEHQRHHKDIDISIGLLESERRDTDMRYLGDAQGAARQSTRLRTRYGYSPKLQVDVVDDDIEVDLNYKPKREYNWRKNFKLDDNEPTETVEKTANDQEDDLEAKHSEEQHVDEKQVELLAEQQLAYEGGENLGESLDLRRISLGGESITLFSRSPEREKLADVPEEGQPELENGEVNGQHQQEDEQLPIEEPLNEKPKKKKSKKKSRKGSKTEEELRDDNDSDNQQYDRRSSATREDQECNTEAPKRKVRSRRSSKSSGNNEELNGALFSPRSSIGFVAEALEGIAEFEAPDENASKKKTKKRKKISKEPKEQISVEQPEEEDIDRALAAALAEIAPVTVSVSANLTPASTQQNLLSSISVGHSLCLTPASSFEEPMPSTEVENNQETTAVAPARSVVDTFDILKDANFYPLF</sequence>
<feature type="compositionally biased region" description="Low complexity" evidence="2">
    <location>
        <begin position="1037"/>
        <end position="1048"/>
    </location>
</feature>
<feature type="compositionally biased region" description="Basic and acidic residues" evidence="2">
    <location>
        <begin position="496"/>
        <end position="516"/>
    </location>
</feature>
<feature type="compositionally biased region" description="Low complexity" evidence="2">
    <location>
        <begin position="1175"/>
        <end position="1187"/>
    </location>
</feature>
<feature type="compositionally biased region" description="Basic and acidic residues" evidence="2">
    <location>
        <begin position="1665"/>
        <end position="1687"/>
    </location>
</feature>
<feature type="compositionally biased region" description="Basic and acidic residues" evidence="2">
    <location>
        <begin position="641"/>
        <end position="655"/>
    </location>
</feature>
<feature type="compositionally biased region" description="Basic and acidic residues" evidence="2">
    <location>
        <begin position="534"/>
        <end position="545"/>
    </location>
</feature>
<feature type="compositionally biased region" description="Basic and acidic residues" evidence="2">
    <location>
        <begin position="682"/>
        <end position="693"/>
    </location>
</feature>
<feature type="compositionally biased region" description="Acidic residues" evidence="2">
    <location>
        <begin position="1955"/>
        <end position="1965"/>
    </location>
</feature>
<feature type="compositionally biased region" description="Basic residues" evidence="2">
    <location>
        <begin position="2089"/>
        <end position="2098"/>
    </location>
</feature>
<dbReference type="Proteomes" id="UP000515160">
    <property type="component" value="Chromosome 3"/>
</dbReference>
<feature type="region of interest" description="Disordered" evidence="2">
    <location>
        <begin position="2078"/>
        <end position="2113"/>
    </location>
</feature>
<dbReference type="CTD" id="39889"/>
<name>A0A6P8XAZ3_DROAB</name>
<feature type="compositionally biased region" description="Basic residues" evidence="2">
    <location>
        <begin position="517"/>
        <end position="526"/>
    </location>
</feature>
<feature type="coiled-coil region" evidence="1">
    <location>
        <begin position="343"/>
        <end position="378"/>
    </location>
</feature>
<dbReference type="PANTHER" id="PTHR34755:SF4">
    <property type="entry name" value="F-BOX DOMAIN-CONTAINING PROTEIN"/>
    <property type="match status" value="1"/>
</dbReference>
<reference evidence="4" key="1">
    <citation type="submission" date="2025-08" db="UniProtKB">
        <authorList>
            <consortium name="RefSeq"/>
        </authorList>
    </citation>
    <scope>IDENTIFICATION</scope>
    <source>
        <strain evidence="4">15112-1751.03</strain>
        <tissue evidence="4">Whole Adult</tissue>
    </source>
</reference>
<feature type="compositionally biased region" description="Basic residues" evidence="2">
    <location>
        <begin position="576"/>
        <end position="586"/>
    </location>
</feature>